<sequence>MRETTMRIGLAIVILAILAGLYLSATNSVWIWQKPKAQPVWDINDLALPSISDVQALLNRIEPEPRIAEDGRIGPKTIEKWNRLYCEVSAQQ</sequence>
<organism evidence="1">
    <name type="scientific">viral metagenome</name>
    <dbReference type="NCBI Taxonomy" id="1070528"/>
    <lineage>
        <taxon>unclassified sequences</taxon>
        <taxon>metagenomes</taxon>
        <taxon>organismal metagenomes</taxon>
    </lineage>
</organism>
<name>A0A6H1ZQ12_9ZZZZ</name>
<reference evidence="1" key="1">
    <citation type="submission" date="2020-03" db="EMBL/GenBank/DDBJ databases">
        <title>The deep terrestrial virosphere.</title>
        <authorList>
            <person name="Holmfeldt K."/>
            <person name="Nilsson E."/>
            <person name="Simone D."/>
            <person name="Lopez-Fernandez M."/>
            <person name="Wu X."/>
            <person name="de Brujin I."/>
            <person name="Lundin D."/>
            <person name="Andersson A."/>
            <person name="Bertilsson S."/>
            <person name="Dopson M."/>
        </authorList>
    </citation>
    <scope>NUCLEOTIDE SEQUENCE</scope>
    <source>
        <strain evidence="2">MM415B00170</strain>
        <strain evidence="1">TM448A01387</strain>
    </source>
</reference>
<accession>A0A6H1ZQ12</accession>
<dbReference type="EMBL" id="MT144140">
    <property type="protein sequence ID" value="QJA49511.1"/>
    <property type="molecule type" value="Genomic_DNA"/>
</dbReference>
<dbReference type="EMBL" id="MT141575">
    <property type="protein sequence ID" value="QJA67707.1"/>
    <property type="molecule type" value="Genomic_DNA"/>
</dbReference>
<evidence type="ECO:0000313" key="1">
    <source>
        <dbReference type="EMBL" id="QJA49511.1"/>
    </source>
</evidence>
<proteinExistence type="predicted"/>
<evidence type="ECO:0000313" key="2">
    <source>
        <dbReference type="EMBL" id="QJA67707.1"/>
    </source>
</evidence>
<gene>
    <name evidence="2" type="ORF">MM415B00170_0016</name>
    <name evidence="1" type="ORF">TM448A01387_0013</name>
</gene>
<protein>
    <submittedName>
        <fullName evidence="1">Uncharacterized protein</fullName>
    </submittedName>
</protein>
<dbReference type="AlphaFoldDB" id="A0A6H1ZQ12"/>